<feature type="chain" id="PRO_5046907842" evidence="1">
    <location>
        <begin position="20"/>
        <end position="72"/>
    </location>
</feature>
<evidence type="ECO:0000313" key="2">
    <source>
        <dbReference type="EMBL" id="MES1922168.1"/>
    </source>
</evidence>
<dbReference type="EMBL" id="JBDODL010002325">
    <property type="protein sequence ID" value="MES1922168.1"/>
    <property type="molecule type" value="Genomic_DNA"/>
</dbReference>
<gene>
    <name evidence="2" type="ORF">MHBO_003686</name>
</gene>
<dbReference type="Proteomes" id="UP001439008">
    <property type="component" value="Unassembled WGS sequence"/>
</dbReference>
<reference evidence="2 3" key="1">
    <citation type="journal article" date="2024" name="BMC Biol.">
        <title>Comparative genomics of Ascetosporea gives new insight into the evolutionary basis for animal parasitism in Rhizaria.</title>
        <authorList>
            <person name="Hiltunen Thoren M."/>
            <person name="Onut-Brannstrom I."/>
            <person name="Alfjorden A."/>
            <person name="Peckova H."/>
            <person name="Swords F."/>
            <person name="Hooper C."/>
            <person name="Holzer A.S."/>
            <person name="Bass D."/>
            <person name="Burki F."/>
        </authorList>
    </citation>
    <scope>NUCLEOTIDE SEQUENCE [LARGE SCALE GENOMIC DNA]</scope>
    <source>
        <strain evidence="2">20-A016</strain>
    </source>
</reference>
<keyword evidence="3" id="KW-1185">Reference proteome</keyword>
<evidence type="ECO:0000313" key="3">
    <source>
        <dbReference type="Proteomes" id="UP001439008"/>
    </source>
</evidence>
<evidence type="ECO:0000256" key="1">
    <source>
        <dbReference type="SAM" id="SignalP"/>
    </source>
</evidence>
<comment type="caution">
    <text evidence="2">The sequence shown here is derived from an EMBL/GenBank/DDBJ whole genome shotgun (WGS) entry which is preliminary data.</text>
</comment>
<keyword evidence="1" id="KW-0732">Signal</keyword>
<accession>A0ABV2AR74</accession>
<proteinExistence type="predicted"/>
<sequence length="72" mass="7816">MKAITFMLLLQMSLFCCENKGDLKTNSSEIPSEQSLADGIKGMQDLNRLMNDANRNSVGLLSIGVVSLIALL</sequence>
<protein>
    <submittedName>
        <fullName evidence="2">Uncharacterized protein</fullName>
    </submittedName>
</protein>
<name>A0ABV2AR74_9EUKA</name>
<organism evidence="2 3">
    <name type="scientific">Bonamia ostreae</name>
    <dbReference type="NCBI Taxonomy" id="126728"/>
    <lineage>
        <taxon>Eukaryota</taxon>
        <taxon>Sar</taxon>
        <taxon>Rhizaria</taxon>
        <taxon>Endomyxa</taxon>
        <taxon>Ascetosporea</taxon>
        <taxon>Haplosporida</taxon>
        <taxon>Bonamia</taxon>
    </lineage>
</organism>
<feature type="signal peptide" evidence="1">
    <location>
        <begin position="1"/>
        <end position="19"/>
    </location>
</feature>